<evidence type="ECO:0000256" key="3">
    <source>
        <dbReference type="ARBA" id="ARBA00012483"/>
    </source>
</evidence>
<dbReference type="GO" id="GO:0016567">
    <property type="term" value="P:protein ubiquitination"/>
    <property type="evidence" value="ECO:0007669"/>
    <property type="project" value="UniProtKB-ARBA"/>
</dbReference>
<feature type="region of interest" description="Disordered" evidence="5">
    <location>
        <begin position="1"/>
        <end position="62"/>
    </location>
</feature>
<sequence>MATLDELLTKDGFDRGRDKRKTWPRGGSAWARDKSLSSSRLGCSGSKAPPSRRTRSDINPRKSLFAVPEETGFKQPVQSNVAGSIFRSVDWYEAQLPKLQDPKGTAFTSVNESKEVEGSSGRNRRCASSIEASNVNSKSRMHVKSQGGYSSELQMKLRYNSSFNNNLFENEEPKGSKIQNSHEKPSFKGARVGRPVPALDNAGLKEIASMINSCVNQIIKDESYRSSLREACVSSLKSTWVQYSQSKENEVISVLVEAIKAVERIITEGPNQFDLKKAFLNLNFITGLKSMRSDDEHTCGIPRSHLAACGHLYLSILYKIQKKDNVSAEYLLQVFCDSPYHARTTLLPELWDRLFLPHISHLNAWHEKEASSIAVTSGLMMKLEFLQKVYNDVVDLVTSQFATYYKGWLMGDDNGSALPYICIPFVSVPDITEDANEVVSLETFVSSNSIPSKTMISKRLYSVLSQASRNNDVGSMEEEEKDEVRDETEEDQADVWRRKYADAYMKKNDENGSQSSDTGTYAVEHFQEYYDACSQNSAASFEITPENDKIKGNYCCTSTSSILEAEEIKYGSKMVAKRHIHVRKCDPQENENGLKLEKLAKAAFQLGAVDHSDDANTYTPKQTVGSPVCYSERDEMTEVICTKLVVDETDVTNGSLKERPSEILLGHLEDNYQDSLFSRIPGEFICPLTGQLFMEPVTLESGHTFELVAIKDRFNQGNRTCPVTGQTLKCSLIPDTNMVLKHVIHGWVANCFRCSISLASKNTFSPLEQIRNYKFALSVLIIEQILTGFSLKEGKEIIEHLISLGGLQFLTKMLEIGDLEEKLRAAELLAMCIQADGCCRNHLAMKISMSSLLDLIHSKQVQARTCAVSLLIELICLHRRMDITSFVSGLRTEDIGNTKRELLLCLKSSLPEERVLVAVLLIHLDYMEESRIHSLYKEEAVKCIVKALECCLFDKIFIPNCRRALLMLGGHFSLSGEIITETWLLKKAGYNCNTYNDEDDQTISEEESRMREDWLKSVALILLQYGKKSFQVTLSKCWMLGNPDLVSACVVTTAWLSHALTYLSVPALQRSAFSAFMPRLKESLKFDLDIKLKVLASLSLLNFSKILECRIPLITYADEIYDPLKSLKEVTWTAKHLFHDIFEETS</sequence>
<dbReference type="SUPFAM" id="SSF57850">
    <property type="entry name" value="RING/U-box"/>
    <property type="match status" value="1"/>
</dbReference>
<keyword evidence="4" id="KW-0808">Transferase</keyword>
<name>A0ABD0U591_DENTH</name>
<keyword evidence="8" id="KW-1185">Reference proteome</keyword>
<feature type="compositionally biased region" description="Basic and acidic residues" evidence="5">
    <location>
        <begin position="7"/>
        <end position="17"/>
    </location>
</feature>
<evidence type="ECO:0000256" key="5">
    <source>
        <dbReference type="SAM" id="MobiDB-lite"/>
    </source>
</evidence>
<evidence type="ECO:0000313" key="7">
    <source>
        <dbReference type="EMBL" id="KAL0907456.1"/>
    </source>
</evidence>
<dbReference type="PANTHER" id="PTHR35549">
    <property type="entry name" value="OS04G0584500 PROTEIN"/>
    <property type="match status" value="1"/>
</dbReference>
<feature type="region of interest" description="Disordered" evidence="5">
    <location>
        <begin position="170"/>
        <end position="192"/>
    </location>
</feature>
<comment type="catalytic activity">
    <reaction evidence="1">
        <text>S-ubiquitinyl-[E2 ubiquitin-conjugating enzyme]-L-cysteine + [acceptor protein]-L-lysine = [E2 ubiquitin-conjugating enzyme]-L-cysteine + N(6)-ubiquitinyl-[acceptor protein]-L-lysine.</text>
        <dbReference type="EC" id="2.3.2.27"/>
    </reaction>
</comment>
<dbReference type="EMBL" id="JANQDX010000017">
    <property type="protein sequence ID" value="KAL0907456.1"/>
    <property type="molecule type" value="Genomic_DNA"/>
</dbReference>
<dbReference type="InterPro" id="IPR003613">
    <property type="entry name" value="Ubox_domain"/>
</dbReference>
<dbReference type="SMART" id="SM00504">
    <property type="entry name" value="Ubox"/>
    <property type="match status" value="1"/>
</dbReference>
<dbReference type="PANTHER" id="PTHR35549:SF1">
    <property type="entry name" value="OS04G0584500 PROTEIN"/>
    <property type="match status" value="1"/>
</dbReference>
<dbReference type="InterPro" id="IPR055566">
    <property type="entry name" value="ARM_LIN"/>
</dbReference>
<feature type="compositionally biased region" description="Low complexity" evidence="5">
    <location>
        <begin position="36"/>
        <end position="46"/>
    </location>
</feature>
<dbReference type="Proteomes" id="UP001552299">
    <property type="component" value="Unassembled WGS sequence"/>
</dbReference>
<feature type="compositionally biased region" description="Basic and acidic residues" evidence="5">
    <location>
        <begin position="171"/>
        <end position="186"/>
    </location>
</feature>
<dbReference type="PROSITE" id="PS51698">
    <property type="entry name" value="U_BOX"/>
    <property type="match status" value="1"/>
</dbReference>
<dbReference type="InterPro" id="IPR045210">
    <property type="entry name" value="RING-Ubox_PUB"/>
</dbReference>
<proteinExistence type="predicted"/>
<evidence type="ECO:0000256" key="2">
    <source>
        <dbReference type="ARBA" id="ARBA00004906"/>
    </source>
</evidence>
<dbReference type="InterPro" id="IPR013083">
    <property type="entry name" value="Znf_RING/FYVE/PHD"/>
</dbReference>
<dbReference type="Gene3D" id="3.30.40.10">
    <property type="entry name" value="Zinc/RING finger domain, C3HC4 (zinc finger)"/>
    <property type="match status" value="1"/>
</dbReference>
<evidence type="ECO:0000256" key="1">
    <source>
        <dbReference type="ARBA" id="ARBA00000900"/>
    </source>
</evidence>
<feature type="compositionally biased region" description="Acidic residues" evidence="5">
    <location>
        <begin position="475"/>
        <end position="492"/>
    </location>
</feature>
<feature type="region of interest" description="Disordered" evidence="5">
    <location>
        <begin position="471"/>
        <end position="492"/>
    </location>
</feature>
<dbReference type="EC" id="2.3.2.27" evidence="3"/>
<dbReference type="SUPFAM" id="SSF48371">
    <property type="entry name" value="ARM repeat"/>
    <property type="match status" value="1"/>
</dbReference>
<evidence type="ECO:0000259" key="6">
    <source>
        <dbReference type="PROSITE" id="PS51698"/>
    </source>
</evidence>
<gene>
    <name evidence="7" type="ORF">M5K25_021868</name>
</gene>
<reference evidence="7 8" key="1">
    <citation type="journal article" date="2024" name="Plant Biotechnol. J.">
        <title>Dendrobium thyrsiflorum genome and its molecular insights into genes involved in important horticultural traits.</title>
        <authorList>
            <person name="Chen B."/>
            <person name="Wang J.Y."/>
            <person name="Zheng P.J."/>
            <person name="Li K.L."/>
            <person name="Liang Y.M."/>
            <person name="Chen X.F."/>
            <person name="Zhang C."/>
            <person name="Zhao X."/>
            <person name="He X."/>
            <person name="Zhang G.Q."/>
            <person name="Liu Z.J."/>
            <person name="Xu Q."/>
        </authorList>
    </citation>
    <scope>NUCLEOTIDE SEQUENCE [LARGE SCALE GENOMIC DNA]</scope>
    <source>
        <strain evidence="7">GZMU011</strain>
    </source>
</reference>
<dbReference type="Pfam" id="PF04564">
    <property type="entry name" value="U-box"/>
    <property type="match status" value="1"/>
</dbReference>
<protein>
    <recommendedName>
        <fullName evidence="3">RING-type E3 ubiquitin transferase</fullName>
        <ecNumber evidence="3">2.3.2.27</ecNumber>
    </recommendedName>
</protein>
<dbReference type="AlphaFoldDB" id="A0ABD0U591"/>
<accession>A0ABD0U591</accession>
<dbReference type="Pfam" id="PF23568">
    <property type="entry name" value="ARM_LIN"/>
    <property type="match status" value="1"/>
</dbReference>
<dbReference type="Pfam" id="PF23628">
    <property type="entry name" value="ARM_LIN_C"/>
    <property type="match status" value="1"/>
</dbReference>
<organism evidence="7 8">
    <name type="scientific">Dendrobium thyrsiflorum</name>
    <name type="common">Pinecone-like raceme dendrobium</name>
    <name type="synonym">Orchid</name>
    <dbReference type="NCBI Taxonomy" id="117978"/>
    <lineage>
        <taxon>Eukaryota</taxon>
        <taxon>Viridiplantae</taxon>
        <taxon>Streptophyta</taxon>
        <taxon>Embryophyta</taxon>
        <taxon>Tracheophyta</taxon>
        <taxon>Spermatophyta</taxon>
        <taxon>Magnoliopsida</taxon>
        <taxon>Liliopsida</taxon>
        <taxon>Asparagales</taxon>
        <taxon>Orchidaceae</taxon>
        <taxon>Epidendroideae</taxon>
        <taxon>Malaxideae</taxon>
        <taxon>Dendrobiinae</taxon>
        <taxon>Dendrobium</taxon>
    </lineage>
</organism>
<feature type="region of interest" description="Disordered" evidence="5">
    <location>
        <begin position="103"/>
        <end position="124"/>
    </location>
</feature>
<dbReference type="CDD" id="cd16664">
    <property type="entry name" value="RING-Ubox_PUB"/>
    <property type="match status" value="1"/>
</dbReference>
<evidence type="ECO:0000313" key="8">
    <source>
        <dbReference type="Proteomes" id="UP001552299"/>
    </source>
</evidence>
<comment type="caution">
    <text evidence="7">The sequence shown here is derived from an EMBL/GenBank/DDBJ whole genome shotgun (WGS) entry which is preliminary data.</text>
</comment>
<comment type="pathway">
    <text evidence="2">Protein modification; protein ubiquitination.</text>
</comment>
<dbReference type="GO" id="GO:0061630">
    <property type="term" value="F:ubiquitin protein ligase activity"/>
    <property type="evidence" value="ECO:0007669"/>
    <property type="project" value="UniProtKB-EC"/>
</dbReference>
<feature type="domain" description="U-box" evidence="6">
    <location>
        <begin position="679"/>
        <end position="759"/>
    </location>
</feature>
<dbReference type="InterPro" id="IPR016024">
    <property type="entry name" value="ARM-type_fold"/>
</dbReference>
<dbReference type="InterPro" id="IPR056512">
    <property type="entry name" value="LIN_N"/>
</dbReference>
<evidence type="ECO:0000256" key="4">
    <source>
        <dbReference type="ARBA" id="ARBA00022679"/>
    </source>
</evidence>